<keyword evidence="2 7" id="KW-0813">Transport</keyword>
<comment type="similarity">
    <text evidence="7">Belongs to the binding-protein-dependent transport system permease family.</text>
</comment>
<dbReference type="InterPro" id="IPR035906">
    <property type="entry name" value="MetI-like_sf"/>
</dbReference>
<dbReference type="GO" id="GO:0005886">
    <property type="term" value="C:plasma membrane"/>
    <property type="evidence" value="ECO:0007669"/>
    <property type="project" value="UniProtKB-SubCell"/>
</dbReference>
<evidence type="ECO:0000256" key="6">
    <source>
        <dbReference type="ARBA" id="ARBA00023136"/>
    </source>
</evidence>
<dbReference type="InterPro" id="IPR050366">
    <property type="entry name" value="BP-dependent_transpt_permease"/>
</dbReference>
<dbReference type="PROSITE" id="PS50928">
    <property type="entry name" value="ABC_TM1"/>
    <property type="match status" value="1"/>
</dbReference>
<dbReference type="AlphaFoldDB" id="A0A4Q9VLY5"/>
<dbReference type="EMBL" id="SJFN01000021">
    <property type="protein sequence ID" value="TBW36282.1"/>
    <property type="molecule type" value="Genomic_DNA"/>
</dbReference>
<keyword evidence="10" id="KW-1185">Reference proteome</keyword>
<accession>A0A4Q9VLY5</accession>
<evidence type="ECO:0000256" key="5">
    <source>
        <dbReference type="ARBA" id="ARBA00022989"/>
    </source>
</evidence>
<feature type="transmembrane region" description="Helical" evidence="7">
    <location>
        <begin position="138"/>
        <end position="156"/>
    </location>
</feature>
<dbReference type="InterPro" id="IPR000515">
    <property type="entry name" value="MetI-like"/>
</dbReference>
<dbReference type="Pfam" id="PF00528">
    <property type="entry name" value="BPD_transp_1"/>
    <property type="match status" value="1"/>
</dbReference>
<evidence type="ECO:0000256" key="7">
    <source>
        <dbReference type="RuleBase" id="RU363032"/>
    </source>
</evidence>
<dbReference type="SUPFAM" id="SSF161098">
    <property type="entry name" value="MetI-like"/>
    <property type="match status" value="1"/>
</dbReference>
<organism evidence="9 10">
    <name type="scientific">Siculibacillus lacustris</name>
    <dbReference type="NCBI Taxonomy" id="1549641"/>
    <lineage>
        <taxon>Bacteria</taxon>
        <taxon>Pseudomonadati</taxon>
        <taxon>Pseudomonadota</taxon>
        <taxon>Alphaproteobacteria</taxon>
        <taxon>Hyphomicrobiales</taxon>
        <taxon>Ancalomicrobiaceae</taxon>
        <taxon>Siculibacillus</taxon>
    </lineage>
</organism>
<protein>
    <submittedName>
        <fullName evidence="9">ABC transporter permease</fullName>
    </submittedName>
</protein>
<dbReference type="RefSeq" id="WP_131310278.1">
    <property type="nucleotide sequence ID" value="NZ_SJFN01000021.1"/>
</dbReference>
<feature type="transmembrane region" description="Helical" evidence="7">
    <location>
        <begin position="77"/>
        <end position="97"/>
    </location>
</feature>
<name>A0A4Q9VLY5_9HYPH</name>
<evidence type="ECO:0000256" key="1">
    <source>
        <dbReference type="ARBA" id="ARBA00004651"/>
    </source>
</evidence>
<comment type="subcellular location">
    <subcellularLocation>
        <location evidence="1 7">Cell membrane</location>
        <topology evidence="1 7">Multi-pass membrane protein</topology>
    </subcellularLocation>
</comment>
<comment type="caution">
    <text evidence="9">The sequence shown here is derived from an EMBL/GenBank/DDBJ whole genome shotgun (WGS) entry which is preliminary data.</text>
</comment>
<feature type="transmembrane region" description="Helical" evidence="7">
    <location>
        <begin position="241"/>
        <end position="262"/>
    </location>
</feature>
<proteinExistence type="inferred from homology"/>
<evidence type="ECO:0000256" key="3">
    <source>
        <dbReference type="ARBA" id="ARBA00022475"/>
    </source>
</evidence>
<sequence length="281" mass="28519">MSGPGRLLRSPSLVIGATATGAMVAVAALAVVWTPRSPTAMAVAERLQGPSARHLLGTDPFGRDVASQLMVGATTSFAIALAAIGLAMAVGTALGLIAAARPGSFLSGLVLRVADFAFAFPVVLTAMLVAAIREPGAANVVAAVALFNVPVFVRLVRGAALQVTALDFVAAARLAGLGEARILIGEVLPNVLGPIVVQATIQFALAILAEAGLSYLGLGVRPPAPSWGRMLAEAQTYMGRQPGLAIFPGLAIAVSVIGLNLLGDGLRDLLDPKGRRRLPSG</sequence>
<evidence type="ECO:0000256" key="2">
    <source>
        <dbReference type="ARBA" id="ARBA00022448"/>
    </source>
</evidence>
<feature type="transmembrane region" description="Helical" evidence="7">
    <location>
        <begin position="109"/>
        <end position="132"/>
    </location>
</feature>
<evidence type="ECO:0000256" key="4">
    <source>
        <dbReference type="ARBA" id="ARBA00022692"/>
    </source>
</evidence>
<evidence type="ECO:0000313" key="9">
    <source>
        <dbReference type="EMBL" id="TBW36282.1"/>
    </source>
</evidence>
<dbReference type="OrthoDB" id="9812701at2"/>
<feature type="domain" description="ABC transmembrane type-1" evidence="8">
    <location>
        <begin position="73"/>
        <end position="263"/>
    </location>
</feature>
<dbReference type="Proteomes" id="UP000292781">
    <property type="component" value="Unassembled WGS sequence"/>
</dbReference>
<keyword evidence="4 7" id="KW-0812">Transmembrane</keyword>
<dbReference type="CDD" id="cd06261">
    <property type="entry name" value="TM_PBP2"/>
    <property type="match status" value="1"/>
</dbReference>
<evidence type="ECO:0000259" key="8">
    <source>
        <dbReference type="PROSITE" id="PS50928"/>
    </source>
</evidence>
<dbReference type="PANTHER" id="PTHR43386">
    <property type="entry name" value="OLIGOPEPTIDE TRANSPORT SYSTEM PERMEASE PROTEIN APPC"/>
    <property type="match status" value="1"/>
</dbReference>
<feature type="transmembrane region" description="Helical" evidence="7">
    <location>
        <begin position="12"/>
        <end position="33"/>
    </location>
</feature>
<gene>
    <name evidence="9" type="ORF">EYW49_14345</name>
</gene>
<reference evidence="9 10" key="1">
    <citation type="submission" date="2019-02" db="EMBL/GenBank/DDBJ databases">
        <title>Siculibacillus lacustris gen. nov., sp. nov., a new rosette-forming bacterium isolated from a freshwater crater lake (Lake St. Ana, Romania).</title>
        <authorList>
            <person name="Felfoldi T."/>
            <person name="Marton Z."/>
            <person name="Szabo A."/>
            <person name="Mentes A."/>
            <person name="Boka K."/>
            <person name="Marialigeti K."/>
            <person name="Mathe I."/>
            <person name="Koncz M."/>
            <person name="Schumann P."/>
            <person name="Toth E."/>
        </authorList>
    </citation>
    <scope>NUCLEOTIDE SEQUENCE [LARGE SCALE GENOMIC DNA]</scope>
    <source>
        <strain evidence="9 10">SA-279</strain>
    </source>
</reference>
<keyword evidence="5 7" id="KW-1133">Transmembrane helix</keyword>
<dbReference type="Gene3D" id="1.10.3720.10">
    <property type="entry name" value="MetI-like"/>
    <property type="match status" value="1"/>
</dbReference>
<keyword evidence="6 7" id="KW-0472">Membrane</keyword>
<dbReference type="GO" id="GO:0055085">
    <property type="term" value="P:transmembrane transport"/>
    <property type="evidence" value="ECO:0007669"/>
    <property type="project" value="InterPro"/>
</dbReference>
<feature type="transmembrane region" description="Helical" evidence="7">
    <location>
        <begin position="196"/>
        <end position="220"/>
    </location>
</feature>
<dbReference type="PANTHER" id="PTHR43386:SF25">
    <property type="entry name" value="PEPTIDE ABC TRANSPORTER PERMEASE PROTEIN"/>
    <property type="match status" value="1"/>
</dbReference>
<keyword evidence="3" id="KW-1003">Cell membrane</keyword>
<evidence type="ECO:0000313" key="10">
    <source>
        <dbReference type="Proteomes" id="UP000292781"/>
    </source>
</evidence>